<keyword evidence="1" id="KW-1133">Transmembrane helix</keyword>
<dbReference type="InterPro" id="IPR001036">
    <property type="entry name" value="Acrflvin-R"/>
</dbReference>
<evidence type="ECO:0000256" key="1">
    <source>
        <dbReference type="SAM" id="Phobius"/>
    </source>
</evidence>
<dbReference type="AlphaFoldDB" id="A0A151KSA6"/>
<dbReference type="SUPFAM" id="SSF82693">
    <property type="entry name" value="Multidrug efflux transporter AcrB pore domain, PN1, PN2, PC1 and PC2 subdomains"/>
    <property type="match status" value="1"/>
</dbReference>
<feature type="transmembrane region" description="Helical" evidence="1">
    <location>
        <begin position="325"/>
        <end position="346"/>
    </location>
</feature>
<accession>A0A151KSA6</accession>
<sequence length="1028" mass="112600">MIKWFAAHPTASNLLLIIIIAAGLFSMPSLKRETFPDYRPIEVGIEVVYRGASASDVEGEICARIYDSLKRIDYLDEVVCTAQDNAANATATMKPKGNVVRFISEIETEVNAITSMPKGAERPIIRQLNRSDLVAAVGITGDLPISQLEDYALSLERKIMSLPGVSNVTIRGMSQRQWLVEVPRDVLAQYDLSINKLSEILSKQSVDIPMGTLETYDRDIQLRFTEKRNSLKALSDIVVVSSAEGGGEVTLGNIATLTEIGEKPEDKILINGQRGLVLELSKSLRDDALDIMDSLTELTENERQKHSNLNYFITQDMTSIVKDRLTMLIENGVIGLILVILVMSLFFRPQLAFWAVLGLPIAFMGAFWVMSLTGLSINMITLVALLMSIGIVMDDAIVISDNIVANTDKDLTPVQVVTKGTIQVVPGVMSSFLTTVSVFLPLSFLSGELGAVLEVLPVVLIAALTASLIEAFFILPHHLKGSIKKIAEHDSSKIRRYIDEKFEVFKEHVGVLTDKAIKYRYHVVAVITVVMLSSIGYIAGGHISTESMPDMDGDTLEARILLPQGTPLVSTEQVARAIESAIWTIHNQHKSETGEELVKLTQVRFNYNPSAGEVGAHLATVMVDLLTAEKRSITLNELTERWYSNIGNIPGLLSLIIKEPGFGPAGIPIEIRLQGDDLNELKLGAEELSNHLKTYEAIYNVSDNLRPGKPQRRFEVLEGAYSFGLTTDSIASQLRSAFLGDIADTQRVGLQDVDILVRQSGSDRSSLDDITEQTILLDDGRKIPLDVLVKVTDEQSWGTITRIDDKRTVTVQAQVKSDLASAKDIISEIDQNWLSYFLKKYPTIAVSYEGEVASSNETGGSIAKGLLIGLIGIFVILSFQFRSYSESMIIMLSIPLAFIGAMWGHVAMGWYISSPSLIGAASLAGIVVNNAILLIQFINEHRFSGLPTAVAAGQASRDRLRAILISSTTTIAGLLPLLTETSTQSASLKPLTISVVFGLLSSTVLVLFIIPALYVVFDDFGWIREDDR</sequence>
<dbReference type="PRINTS" id="PR00702">
    <property type="entry name" value="ACRIFLAVINRP"/>
</dbReference>
<dbReference type="Gene3D" id="3.30.70.1430">
    <property type="entry name" value="Multidrug efflux transporter AcrB pore domain"/>
    <property type="match status" value="2"/>
</dbReference>
<dbReference type="Pfam" id="PF00873">
    <property type="entry name" value="ACR_tran"/>
    <property type="match status" value="1"/>
</dbReference>
<keyword evidence="1" id="KW-0472">Membrane</keyword>
<feature type="transmembrane region" description="Helical" evidence="1">
    <location>
        <begin position="455"/>
        <end position="475"/>
    </location>
</feature>
<dbReference type="PANTHER" id="PTHR32063">
    <property type="match status" value="1"/>
</dbReference>
<dbReference type="EMBL" id="LOBR01000125">
    <property type="protein sequence ID" value="KYN80429.1"/>
    <property type="molecule type" value="Genomic_DNA"/>
</dbReference>
<dbReference type="Gene3D" id="3.30.70.1320">
    <property type="entry name" value="Multidrug efflux transporter AcrB pore domain like"/>
    <property type="match status" value="1"/>
</dbReference>
<feature type="transmembrane region" description="Helical" evidence="1">
    <location>
        <begin position="862"/>
        <end position="881"/>
    </location>
</feature>
<comment type="caution">
    <text evidence="2">The sequence shown here is derived from an EMBL/GenBank/DDBJ whole genome shotgun (WGS) entry which is preliminary data.</text>
</comment>
<dbReference type="PANTHER" id="PTHR32063:SF33">
    <property type="entry name" value="RND SUPERFAMILY EFFLUX PUMP PERMEASE COMPONENT"/>
    <property type="match status" value="1"/>
</dbReference>
<dbReference type="Gene3D" id="3.30.2090.10">
    <property type="entry name" value="Multidrug efflux transporter AcrB TolC docking domain, DN and DC subdomains"/>
    <property type="match status" value="2"/>
</dbReference>
<dbReference type="Gene3D" id="3.30.70.1440">
    <property type="entry name" value="Multidrug efflux transporter AcrB pore domain"/>
    <property type="match status" value="1"/>
</dbReference>
<feature type="transmembrane region" description="Helical" evidence="1">
    <location>
        <begin position="351"/>
        <end position="370"/>
    </location>
</feature>
<feature type="transmembrane region" description="Helical" evidence="1">
    <location>
        <begin position="888"/>
        <end position="912"/>
    </location>
</feature>
<evidence type="ECO:0000313" key="3">
    <source>
        <dbReference type="Proteomes" id="UP000075346"/>
    </source>
</evidence>
<reference evidence="3" key="1">
    <citation type="submission" date="2015-12" db="EMBL/GenBank/DDBJ databases">
        <authorList>
            <person name="Shamseldin A."/>
            <person name="Moawad H."/>
            <person name="Abd El-Rahim W.M."/>
            <person name="Sadowsky M.J."/>
        </authorList>
    </citation>
    <scope>NUCLEOTIDE SEQUENCE [LARGE SCALE GENOMIC DNA]</scope>
    <source>
        <strain evidence="3">2538-88</strain>
    </source>
</reference>
<gene>
    <name evidence="2" type="ORF">ATY37_08215</name>
</gene>
<dbReference type="SUPFAM" id="SSF82866">
    <property type="entry name" value="Multidrug efflux transporter AcrB transmembrane domain"/>
    <property type="match status" value="2"/>
</dbReference>
<dbReference type="InterPro" id="IPR027463">
    <property type="entry name" value="AcrB_DN_DC_subdom"/>
</dbReference>
<feature type="transmembrane region" description="Helical" evidence="1">
    <location>
        <begin position="991"/>
        <end position="1017"/>
    </location>
</feature>
<evidence type="ECO:0000313" key="2">
    <source>
        <dbReference type="EMBL" id="KYN80429.1"/>
    </source>
</evidence>
<dbReference type="GO" id="GO:0005886">
    <property type="term" value="C:plasma membrane"/>
    <property type="evidence" value="ECO:0007669"/>
    <property type="project" value="TreeGrafter"/>
</dbReference>
<dbReference type="Gene3D" id="1.20.1640.10">
    <property type="entry name" value="Multidrug efflux transporter AcrB transmembrane domain"/>
    <property type="match status" value="2"/>
</dbReference>
<dbReference type="SUPFAM" id="SSF82714">
    <property type="entry name" value="Multidrug efflux transporter AcrB TolC docking domain, DN and DC subdomains"/>
    <property type="match status" value="2"/>
</dbReference>
<feature type="transmembrane region" description="Helical" evidence="1">
    <location>
        <begin position="376"/>
        <end position="399"/>
    </location>
</feature>
<proteinExistence type="predicted"/>
<dbReference type="RefSeq" id="WP_061898276.1">
    <property type="nucleotide sequence ID" value="NZ_LOBR01000125.1"/>
</dbReference>
<keyword evidence="1" id="KW-0812">Transmembrane</keyword>
<feature type="transmembrane region" description="Helical" evidence="1">
    <location>
        <begin position="521"/>
        <end position="540"/>
    </location>
</feature>
<protein>
    <submittedName>
        <fullName evidence="2">Acriflavin resistance protein</fullName>
    </submittedName>
</protein>
<feature type="transmembrane region" description="Helical" evidence="1">
    <location>
        <begin position="960"/>
        <end position="979"/>
    </location>
</feature>
<dbReference type="GO" id="GO:0042910">
    <property type="term" value="F:xenobiotic transmembrane transporter activity"/>
    <property type="evidence" value="ECO:0007669"/>
    <property type="project" value="TreeGrafter"/>
</dbReference>
<organism evidence="2 3">
    <name type="scientific">Vibrio cidicii</name>
    <dbReference type="NCBI Taxonomy" id="1763883"/>
    <lineage>
        <taxon>Bacteria</taxon>
        <taxon>Pseudomonadati</taxon>
        <taxon>Pseudomonadota</taxon>
        <taxon>Gammaproteobacteria</taxon>
        <taxon>Vibrionales</taxon>
        <taxon>Vibrionaceae</taxon>
        <taxon>Vibrio</taxon>
    </lineage>
</organism>
<dbReference type="Proteomes" id="UP000075346">
    <property type="component" value="Unassembled WGS sequence"/>
</dbReference>
<name>A0A151KSA6_9VIBR</name>
<feature type="transmembrane region" description="Helical" evidence="1">
    <location>
        <begin position="918"/>
        <end position="939"/>
    </location>
</feature>